<feature type="signal peptide" evidence="1">
    <location>
        <begin position="1"/>
        <end position="29"/>
    </location>
</feature>
<reference evidence="2 3" key="1">
    <citation type="submission" date="2019-12" db="EMBL/GenBank/DDBJ databases">
        <title>Genomic-based taxomic classification of the family Erythrobacteraceae.</title>
        <authorList>
            <person name="Xu L."/>
        </authorList>
    </citation>
    <scope>NUCLEOTIDE SEQUENCE [LARGE SCALE GENOMIC DNA]</scope>
    <source>
        <strain evidence="2 3">LMG 29519</strain>
    </source>
</reference>
<evidence type="ECO:0000313" key="2">
    <source>
        <dbReference type="EMBL" id="MXP11209.1"/>
    </source>
</evidence>
<sequence length="184" mass="20953">MKHRVATARRAVIALLASLFAVLPQVAQAEVLLSFHSFNGSYFGGRYPHAFIVMEGTLDRTGETINESYGFSAKSTGPHVLFGPATHWIYPEEQEYIDTTNRHFTVSISDEMYDLIVYETSVWRDSYGKGYDLDNRNCLHFAGRIAEMVGLKVNYPWDLRRQPRQWLNHISILNPELGAEPIEG</sequence>
<evidence type="ECO:0000256" key="1">
    <source>
        <dbReference type="SAM" id="SignalP"/>
    </source>
</evidence>
<feature type="chain" id="PRO_5026177938" description="DUF4105 domain-containing protein" evidence="1">
    <location>
        <begin position="30"/>
        <end position="184"/>
    </location>
</feature>
<dbReference type="AlphaFoldDB" id="A0A6I4U512"/>
<evidence type="ECO:0000313" key="3">
    <source>
        <dbReference type="Proteomes" id="UP000429229"/>
    </source>
</evidence>
<keyword evidence="1" id="KW-0732">Signal</keyword>
<dbReference type="Proteomes" id="UP000429229">
    <property type="component" value="Unassembled WGS sequence"/>
</dbReference>
<dbReference type="RefSeq" id="WP_160617763.1">
    <property type="nucleotide sequence ID" value="NZ_WTYR01000001.1"/>
</dbReference>
<dbReference type="EMBL" id="WTYR01000001">
    <property type="protein sequence ID" value="MXP11209.1"/>
    <property type="molecule type" value="Genomic_DNA"/>
</dbReference>
<gene>
    <name evidence="2" type="ORF">GRI68_13560</name>
</gene>
<keyword evidence="3" id="KW-1185">Reference proteome</keyword>
<accession>A0A6I4U512</accession>
<comment type="caution">
    <text evidence="2">The sequence shown here is derived from an EMBL/GenBank/DDBJ whole genome shotgun (WGS) entry which is preliminary data.</text>
</comment>
<proteinExistence type="predicted"/>
<organism evidence="2 3">
    <name type="scientific">Alteriqipengyuania halimionae</name>
    <dbReference type="NCBI Taxonomy" id="1926630"/>
    <lineage>
        <taxon>Bacteria</taxon>
        <taxon>Pseudomonadati</taxon>
        <taxon>Pseudomonadota</taxon>
        <taxon>Alphaproteobacteria</taxon>
        <taxon>Sphingomonadales</taxon>
        <taxon>Erythrobacteraceae</taxon>
        <taxon>Alteriqipengyuania</taxon>
    </lineage>
</organism>
<evidence type="ECO:0008006" key="4">
    <source>
        <dbReference type="Google" id="ProtNLM"/>
    </source>
</evidence>
<dbReference type="OrthoDB" id="7424408at2"/>
<protein>
    <recommendedName>
        <fullName evidence="4">DUF4105 domain-containing protein</fullName>
    </recommendedName>
</protein>
<name>A0A6I4U512_9SPHN</name>